<gene>
    <name evidence="1" type="ORF">RchiOBHm_Chr5g0054601</name>
</gene>
<comment type="caution">
    <text evidence="1">The sequence shown here is derived from an EMBL/GenBank/DDBJ whole genome shotgun (WGS) entry which is preliminary data.</text>
</comment>
<proteinExistence type="predicted"/>
<reference evidence="1 2" key="1">
    <citation type="journal article" date="2018" name="Nat. Genet.">
        <title>The Rosa genome provides new insights in the design of modern roses.</title>
        <authorList>
            <person name="Bendahmane M."/>
        </authorList>
    </citation>
    <scope>NUCLEOTIDE SEQUENCE [LARGE SCALE GENOMIC DNA]</scope>
    <source>
        <strain evidence="2">cv. Old Blush</strain>
    </source>
</reference>
<evidence type="ECO:0000313" key="2">
    <source>
        <dbReference type="Proteomes" id="UP000238479"/>
    </source>
</evidence>
<name>A0A2P6QG71_ROSCH</name>
<dbReference type="EMBL" id="PDCK01000043">
    <property type="protein sequence ID" value="PRQ33171.1"/>
    <property type="molecule type" value="Genomic_DNA"/>
</dbReference>
<dbReference type="Gramene" id="PRQ33171">
    <property type="protein sequence ID" value="PRQ33171"/>
    <property type="gene ID" value="RchiOBHm_Chr5g0054601"/>
</dbReference>
<accession>A0A2P6QG71</accession>
<dbReference type="Proteomes" id="UP000238479">
    <property type="component" value="Chromosome 5"/>
</dbReference>
<sequence>MRLMQDCSNNRRASIRASGILSIKWELCDHSIMELSLCFPEVIDSYNLFYLYYVSMF</sequence>
<organism evidence="1 2">
    <name type="scientific">Rosa chinensis</name>
    <name type="common">China rose</name>
    <dbReference type="NCBI Taxonomy" id="74649"/>
    <lineage>
        <taxon>Eukaryota</taxon>
        <taxon>Viridiplantae</taxon>
        <taxon>Streptophyta</taxon>
        <taxon>Embryophyta</taxon>
        <taxon>Tracheophyta</taxon>
        <taxon>Spermatophyta</taxon>
        <taxon>Magnoliopsida</taxon>
        <taxon>eudicotyledons</taxon>
        <taxon>Gunneridae</taxon>
        <taxon>Pentapetalae</taxon>
        <taxon>rosids</taxon>
        <taxon>fabids</taxon>
        <taxon>Rosales</taxon>
        <taxon>Rosaceae</taxon>
        <taxon>Rosoideae</taxon>
        <taxon>Rosoideae incertae sedis</taxon>
        <taxon>Rosa</taxon>
    </lineage>
</organism>
<keyword evidence="2" id="KW-1185">Reference proteome</keyword>
<evidence type="ECO:0000313" key="1">
    <source>
        <dbReference type="EMBL" id="PRQ33171.1"/>
    </source>
</evidence>
<dbReference type="AlphaFoldDB" id="A0A2P6QG71"/>
<protein>
    <submittedName>
        <fullName evidence="1">Uncharacterized protein</fullName>
    </submittedName>
</protein>